<evidence type="ECO:0000256" key="2">
    <source>
        <dbReference type="SAM" id="Phobius"/>
    </source>
</evidence>
<name>A0ABV9FRV0_9NOCA</name>
<sequence length="173" mass="18806">MSAWELEVRAKRTPRFAVGIAAVFILVFVALGVLLRGSQTGVYFRFVDQLSMAGIGLALAGGTLILTLPRMRVNAEGVSVRNAFNDRFIEWDLVQGLSFPDGAAWARIDLPDDEYIPVLAIQANDRGHAVDAVRRFRELEAKYAPAATAGDEADEVDAAETTRAEPAESAEQN</sequence>
<comment type="caution">
    <text evidence="4">The sequence shown here is derived from an EMBL/GenBank/DDBJ whole genome shotgun (WGS) entry which is preliminary data.</text>
</comment>
<feature type="domain" description="Low molecular weight protein antigen 6 PH" evidence="3">
    <location>
        <begin position="69"/>
        <end position="138"/>
    </location>
</feature>
<organism evidence="4 5">
    <name type="scientific">Rhodococcus kronopolitis</name>
    <dbReference type="NCBI Taxonomy" id="1460226"/>
    <lineage>
        <taxon>Bacteria</taxon>
        <taxon>Bacillati</taxon>
        <taxon>Actinomycetota</taxon>
        <taxon>Actinomycetes</taxon>
        <taxon>Mycobacteriales</taxon>
        <taxon>Nocardiaceae</taxon>
        <taxon>Rhodococcus</taxon>
    </lineage>
</organism>
<gene>
    <name evidence="4" type="ORF">ACFO6S_13825</name>
</gene>
<feature type="region of interest" description="Disordered" evidence="1">
    <location>
        <begin position="146"/>
        <end position="173"/>
    </location>
</feature>
<dbReference type="EMBL" id="JBHSFO010000007">
    <property type="protein sequence ID" value="MFC4604770.1"/>
    <property type="molecule type" value="Genomic_DNA"/>
</dbReference>
<dbReference type="RefSeq" id="WP_378417856.1">
    <property type="nucleotide sequence ID" value="NZ_JBHSFO010000007.1"/>
</dbReference>
<reference evidence="5" key="1">
    <citation type="journal article" date="2019" name="Int. J. Syst. Evol. Microbiol.">
        <title>The Global Catalogue of Microorganisms (GCM) 10K type strain sequencing project: providing services to taxonomists for standard genome sequencing and annotation.</title>
        <authorList>
            <consortium name="The Broad Institute Genomics Platform"/>
            <consortium name="The Broad Institute Genome Sequencing Center for Infectious Disease"/>
            <person name="Wu L."/>
            <person name="Ma J."/>
        </authorList>
    </citation>
    <scope>NUCLEOTIDE SEQUENCE [LARGE SCALE GENOMIC DNA]</scope>
    <source>
        <strain evidence="5">CCUG 54520</strain>
    </source>
</reference>
<keyword evidence="5" id="KW-1185">Reference proteome</keyword>
<feature type="transmembrane region" description="Helical" evidence="2">
    <location>
        <begin position="16"/>
        <end position="37"/>
    </location>
</feature>
<evidence type="ECO:0000313" key="5">
    <source>
        <dbReference type="Proteomes" id="UP001595914"/>
    </source>
</evidence>
<accession>A0ABV9FRV0</accession>
<evidence type="ECO:0000256" key="1">
    <source>
        <dbReference type="SAM" id="MobiDB-lite"/>
    </source>
</evidence>
<proteinExistence type="predicted"/>
<evidence type="ECO:0000313" key="4">
    <source>
        <dbReference type="EMBL" id="MFC4604770.1"/>
    </source>
</evidence>
<dbReference type="Proteomes" id="UP001595914">
    <property type="component" value="Unassembled WGS sequence"/>
</dbReference>
<keyword evidence="2" id="KW-1133">Transmembrane helix</keyword>
<dbReference type="InterPro" id="IPR019692">
    <property type="entry name" value="CFP-6_PH"/>
</dbReference>
<protein>
    <submittedName>
        <fullName evidence="4">PH domain-containing protein</fullName>
    </submittedName>
</protein>
<evidence type="ECO:0000259" key="3">
    <source>
        <dbReference type="Pfam" id="PF10756"/>
    </source>
</evidence>
<keyword evidence="2" id="KW-0812">Transmembrane</keyword>
<feature type="transmembrane region" description="Helical" evidence="2">
    <location>
        <begin position="49"/>
        <end position="68"/>
    </location>
</feature>
<keyword evidence="2" id="KW-0472">Membrane</keyword>
<dbReference type="Pfam" id="PF10756">
    <property type="entry name" value="bPH_6"/>
    <property type="match status" value="1"/>
</dbReference>